<dbReference type="EMBL" id="JASBWV010000019">
    <property type="protein sequence ID" value="KAJ9120998.1"/>
    <property type="molecule type" value="Genomic_DNA"/>
</dbReference>
<sequence length="543" mass="61098">MAQLVPDQIKATYQSAVGKAGETLSDYVPNPLYFSNHMPQADEGHRNSRADERHTRHPNAPKDIEEFVATQIDGKIDNEKLAKQFPAKEGVWKGFIDWENNPDKKEEAAKILEGYIWPSIPEFQLNPLPSTNPILLGHRWKAYHKALGPHLTDTHEESWKIFKEEKKDNMEDLMKSHITPNNIHYVRNHGGIPTVPNTDVFSIKVGGLVKNPGELLFKDLVDPAKFPQEEMTITLQCSGTRRVEQIALYPGEGDELLSAPWAEGAISTALYKGVQMKHVLAHFGGVLPEGLHVESLGADTYFKKNKVFNYAVSIPYRKVKFEEAFLAYEMNGVPLPRIHGGPLRLVVPGVIGARHVGKQNVTYDKGFSIQDMPVSSAILSPKDKEVIVHDGFIHCEGWAYSGGGHWVERVEVSIDGGFIWHEVPYENMSPKGYYTMRLWKMDLPVPVEGWIELVVRAWNDAINTQPTIVRNAWNWTLHVTSSAHRVPIYSVNRSKPETAARLQLLESHGQSIKPITFPTDVPIQSHEEYLAAMAKRGPREPTG</sequence>
<evidence type="ECO:0000313" key="2">
    <source>
        <dbReference type="Proteomes" id="UP001234202"/>
    </source>
</evidence>
<organism evidence="1 2">
    <name type="scientific">Naganishia onofrii</name>
    <dbReference type="NCBI Taxonomy" id="1851511"/>
    <lineage>
        <taxon>Eukaryota</taxon>
        <taxon>Fungi</taxon>
        <taxon>Dikarya</taxon>
        <taxon>Basidiomycota</taxon>
        <taxon>Agaricomycotina</taxon>
        <taxon>Tremellomycetes</taxon>
        <taxon>Filobasidiales</taxon>
        <taxon>Filobasidiaceae</taxon>
        <taxon>Naganishia</taxon>
    </lineage>
</organism>
<comment type="caution">
    <text evidence="1">The sequence shown here is derived from an EMBL/GenBank/DDBJ whole genome shotgun (WGS) entry which is preliminary data.</text>
</comment>
<gene>
    <name evidence="1" type="ORF">QFC24_004978</name>
</gene>
<accession>A0ACC2XAF3</accession>
<keyword evidence="2" id="KW-1185">Reference proteome</keyword>
<dbReference type="Proteomes" id="UP001234202">
    <property type="component" value="Unassembled WGS sequence"/>
</dbReference>
<evidence type="ECO:0000313" key="1">
    <source>
        <dbReference type="EMBL" id="KAJ9120998.1"/>
    </source>
</evidence>
<proteinExistence type="predicted"/>
<reference evidence="1" key="1">
    <citation type="submission" date="2023-04" db="EMBL/GenBank/DDBJ databases">
        <title>Draft Genome sequencing of Naganishia species isolated from polar environments using Oxford Nanopore Technology.</title>
        <authorList>
            <person name="Leo P."/>
            <person name="Venkateswaran K."/>
        </authorList>
    </citation>
    <scope>NUCLEOTIDE SEQUENCE</scope>
    <source>
        <strain evidence="1">DBVPG 5303</strain>
    </source>
</reference>
<name>A0ACC2XAF3_9TREE</name>
<protein>
    <submittedName>
        <fullName evidence="1">Uncharacterized protein</fullName>
    </submittedName>
</protein>